<dbReference type="Proteomes" id="UP000273807">
    <property type="component" value="Unassembled WGS sequence"/>
</dbReference>
<evidence type="ECO:0000313" key="3">
    <source>
        <dbReference type="Proteomes" id="UP000273807"/>
    </source>
</evidence>
<dbReference type="InterPro" id="IPR012102">
    <property type="entry name" value="Protoglobin"/>
</dbReference>
<dbReference type="InterPro" id="IPR009050">
    <property type="entry name" value="Globin-like_sf"/>
</dbReference>
<proteinExistence type="predicted"/>
<dbReference type="SUPFAM" id="SSF46458">
    <property type="entry name" value="Globin-like"/>
    <property type="match status" value="1"/>
</dbReference>
<keyword evidence="3" id="KW-1185">Reference proteome</keyword>
<reference evidence="2 3" key="1">
    <citation type="submission" date="2018-10" db="EMBL/GenBank/DDBJ databases">
        <title>Genome sequencing of Arthrobacter oryzae TNB02.</title>
        <authorList>
            <person name="Cho Y.-J."/>
            <person name="Cho A."/>
            <person name="Kim O.-S."/>
        </authorList>
    </citation>
    <scope>NUCLEOTIDE SEQUENCE [LARGE SCALE GENOMIC DNA]</scope>
    <source>
        <strain evidence="2 3">TNB02</strain>
    </source>
</reference>
<sequence>MFPAKGVKTSSIPGYTYGSKTLATSPVSLEDLARLESTVLWTDDDVAALRRAGEILGPQADRILDVWYGFVGSHDFLIASFAGADGTANPDYLGAVRARFAQWIVDVCSRDRDQEWLDYQHEIALRHTAAKKNLTDGVSSPASVINLRYIIAFIVPLTATIRPFLAEQAPDADEVEAMYQAWFKSVTITAALWAEPYSPSW</sequence>
<dbReference type="CDD" id="cd12124">
    <property type="entry name" value="Pgbs"/>
    <property type="match status" value="1"/>
</dbReference>
<gene>
    <name evidence="2" type="ORF">D7003_13565</name>
</gene>
<accession>A0A3N0BUI2</accession>
<dbReference type="InterPro" id="IPR012292">
    <property type="entry name" value="Globin/Proto"/>
</dbReference>
<evidence type="ECO:0000313" key="2">
    <source>
        <dbReference type="EMBL" id="RNL53004.1"/>
    </source>
</evidence>
<dbReference type="EMBL" id="RBED01000111">
    <property type="protein sequence ID" value="RNL53004.1"/>
    <property type="molecule type" value="Genomic_DNA"/>
</dbReference>
<dbReference type="GO" id="GO:0019825">
    <property type="term" value="F:oxygen binding"/>
    <property type="evidence" value="ECO:0007669"/>
    <property type="project" value="InterPro"/>
</dbReference>
<comment type="caution">
    <text evidence="2">The sequence shown here is derived from an EMBL/GenBank/DDBJ whole genome shotgun (WGS) entry which is preliminary data.</text>
</comment>
<organism evidence="2 3">
    <name type="scientific">Arthrobacter oryzae</name>
    <dbReference type="NCBI Taxonomy" id="409290"/>
    <lineage>
        <taxon>Bacteria</taxon>
        <taxon>Bacillati</taxon>
        <taxon>Actinomycetota</taxon>
        <taxon>Actinomycetes</taxon>
        <taxon>Micrococcales</taxon>
        <taxon>Micrococcaceae</taxon>
        <taxon>Arthrobacter</taxon>
    </lineage>
</organism>
<dbReference type="InterPro" id="IPR044398">
    <property type="entry name" value="Globin-sensor_dom"/>
</dbReference>
<protein>
    <submittedName>
        <fullName evidence="2">Protogloblin ApPgb</fullName>
    </submittedName>
</protein>
<dbReference type="GO" id="GO:0020037">
    <property type="term" value="F:heme binding"/>
    <property type="evidence" value="ECO:0007669"/>
    <property type="project" value="InterPro"/>
</dbReference>
<name>A0A3N0BUI2_9MICC</name>
<dbReference type="AlphaFoldDB" id="A0A3N0BUI2"/>
<dbReference type="OrthoDB" id="9780134at2"/>
<dbReference type="Pfam" id="PF11563">
    <property type="entry name" value="Protoglobin"/>
    <property type="match status" value="1"/>
</dbReference>
<dbReference type="Gene3D" id="1.10.490.10">
    <property type="entry name" value="Globins"/>
    <property type="match status" value="1"/>
</dbReference>
<feature type="domain" description="Globin-sensor" evidence="1">
    <location>
        <begin position="30"/>
        <end position="198"/>
    </location>
</feature>
<evidence type="ECO:0000259" key="1">
    <source>
        <dbReference type="Pfam" id="PF11563"/>
    </source>
</evidence>